<evidence type="ECO:0000256" key="11">
    <source>
        <dbReference type="ARBA" id="ARBA00076110"/>
    </source>
</evidence>
<dbReference type="AlphaFoldDB" id="A0AAQ3Q567"/>
<dbReference type="GO" id="GO:0005743">
    <property type="term" value="C:mitochondrial inner membrane"/>
    <property type="evidence" value="ECO:0007669"/>
    <property type="project" value="UniProtKB-SubCell"/>
</dbReference>
<evidence type="ECO:0000259" key="12">
    <source>
        <dbReference type="Pfam" id="PF02320"/>
    </source>
</evidence>
<accession>A0AAQ3Q567</accession>
<evidence type="ECO:0000256" key="10">
    <source>
        <dbReference type="ARBA" id="ARBA00044364"/>
    </source>
</evidence>
<evidence type="ECO:0000256" key="1">
    <source>
        <dbReference type="ARBA" id="ARBA00004137"/>
    </source>
</evidence>
<reference evidence="13 14" key="1">
    <citation type="submission" date="2023-10" db="EMBL/GenBank/DDBJ databases">
        <title>Chromosome-scale genome assembly provides insights into flower coloration mechanisms of Canna indica.</title>
        <authorList>
            <person name="Li C."/>
        </authorList>
    </citation>
    <scope>NUCLEOTIDE SEQUENCE [LARGE SCALE GENOMIC DNA]</scope>
    <source>
        <tissue evidence="13">Flower</tissue>
    </source>
</reference>
<dbReference type="Pfam" id="PF02320">
    <property type="entry name" value="UCR_hinge"/>
    <property type="match status" value="1"/>
</dbReference>
<evidence type="ECO:0000256" key="4">
    <source>
        <dbReference type="ARBA" id="ARBA00022660"/>
    </source>
</evidence>
<dbReference type="InterPro" id="IPR023184">
    <property type="entry name" value="Ubol_cytC_Rdtase_hinge_dom"/>
</dbReference>
<evidence type="ECO:0000256" key="7">
    <source>
        <dbReference type="ARBA" id="ARBA00023128"/>
    </source>
</evidence>
<evidence type="ECO:0000256" key="2">
    <source>
        <dbReference type="ARBA" id="ARBA00006498"/>
    </source>
</evidence>
<evidence type="ECO:0000256" key="8">
    <source>
        <dbReference type="ARBA" id="ARBA00023136"/>
    </source>
</evidence>
<name>A0AAQ3Q567_9LILI</name>
<dbReference type="FunFam" id="1.10.287.20:FF:000001">
    <property type="entry name" value="Cytochrome b-c1 complex subunit 6"/>
    <property type="match status" value="1"/>
</dbReference>
<evidence type="ECO:0000313" key="13">
    <source>
        <dbReference type="EMBL" id="WOK96444.1"/>
    </source>
</evidence>
<protein>
    <recommendedName>
        <fullName evidence="11">Complex III subunit VI</fullName>
    </recommendedName>
    <alternativeName>
        <fullName evidence="10">Mitochondrial hinge protein</fullName>
    </alternativeName>
</protein>
<keyword evidence="7" id="KW-0496">Mitochondrion</keyword>
<keyword evidence="5" id="KW-0999">Mitochondrion inner membrane</keyword>
<evidence type="ECO:0000256" key="9">
    <source>
        <dbReference type="ARBA" id="ARBA00023157"/>
    </source>
</evidence>
<sequence>MTDTQHNKKSAAQELLLLLHSFLCSTEEEDELHVAFRGIQCAQFWLLLALLGCSKWKAEDWADVEPIDPKQHLEEASKAKCVRPLHAYQACVDRIKGDDTGHKHCTGQYFDYWMCIDNSVAPKLFEKLK</sequence>
<dbReference type="PANTHER" id="PTHR15336:SF0">
    <property type="entry name" value="CYTOCHROME B-C1 COMPLEX SUBUNIT 6, MITOCHONDRIAL"/>
    <property type="match status" value="1"/>
</dbReference>
<evidence type="ECO:0000256" key="6">
    <source>
        <dbReference type="ARBA" id="ARBA00022982"/>
    </source>
</evidence>
<keyword evidence="6" id="KW-0249">Electron transport</keyword>
<dbReference type="InterPro" id="IPR036811">
    <property type="entry name" value="Ubol_cytC_Rdtase_hinge_dom_sf"/>
</dbReference>
<comment type="subcellular location">
    <subcellularLocation>
        <location evidence="1">Mitochondrion inner membrane</location>
        <topology evidence="1">Peripheral membrane protein</topology>
        <orientation evidence="1">Intermembrane side</orientation>
    </subcellularLocation>
</comment>
<proteinExistence type="inferred from homology"/>
<dbReference type="Gene3D" id="1.10.287.20">
    <property type="entry name" value="Ubiquinol-cytochrome C reductase hinge domain"/>
    <property type="match status" value="1"/>
</dbReference>
<comment type="similarity">
    <text evidence="2">Belongs to the UQCRH/QCR6 family.</text>
</comment>
<dbReference type="InterPro" id="IPR003422">
    <property type="entry name" value="Cyt_b-c1_6"/>
</dbReference>
<evidence type="ECO:0000256" key="5">
    <source>
        <dbReference type="ARBA" id="ARBA00022792"/>
    </source>
</evidence>
<dbReference type="GO" id="GO:0006122">
    <property type="term" value="P:mitochondrial electron transport, ubiquinol to cytochrome c"/>
    <property type="evidence" value="ECO:0007669"/>
    <property type="project" value="InterPro"/>
</dbReference>
<feature type="domain" description="Ubiquinol-cytochrome C reductase hinge" evidence="12">
    <location>
        <begin position="68"/>
        <end position="129"/>
    </location>
</feature>
<keyword evidence="14" id="KW-1185">Reference proteome</keyword>
<keyword evidence="9" id="KW-1015">Disulfide bond</keyword>
<keyword evidence="8" id="KW-0472">Membrane</keyword>
<organism evidence="13 14">
    <name type="scientific">Canna indica</name>
    <name type="common">Indian-shot</name>
    <dbReference type="NCBI Taxonomy" id="4628"/>
    <lineage>
        <taxon>Eukaryota</taxon>
        <taxon>Viridiplantae</taxon>
        <taxon>Streptophyta</taxon>
        <taxon>Embryophyta</taxon>
        <taxon>Tracheophyta</taxon>
        <taxon>Spermatophyta</taxon>
        <taxon>Magnoliopsida</taxon>
        <taxon>Liliopsida</taxon>
        <taxon>Zingiberales</taxon>
        <taxon>Cannaceae</taxon>
        <taxon>Canna</taxon>
    </lineage>
</organism>
<gene>
    <name evidence="13" type="ORF">Cni_G05151</name>
</gene>
<evidence type="ECO:0000256" key="3">
    <source>
        <dbReference type="ARBA" id="ARBA00022448"/>
    </source>
</evidence>
<dbReference type="Proteomes" id="UP001327560">
    <property type="component" value="Chromosome 2"/>
</dbReference>
<keyword evidence="4" id="KW-0679">Respiratory chain</keyword>
<evidence type="ECO:0000313" key="14">
    <source>
        <dbReference type="Proteomes" id="UP001327560"/>
    </source>
</evidence>
<dbReference type="EMBL" id="CP136891">
    <property type="protein sequence ID" value="WOK96444.1"/>
    <property type="molecule type" value="Genomic_DNA"/>
</dbReference>
<dbReference type="SUPFAM" id="SSF81531">
    <property type="entry name" value="Non-heme 11 kDa protein of cytochrome bc1 complex (Ubiquinol-cytochrome c reductase)"/>
    <property type="match status" value="1"/>
</dbReference>
<keyword evidence="3" id="KW-0813">Transport</keyword>
<dbReference type="PANTHER" id="PTHR15336">
    <property type="entry name" value="UBIQUINOL-CYTOCHROME C REDUCTASE COMPLEX 7.8 KDA PROTEIN"/>
    <property type="match status" value="1"/>
</dbReference>